<evidence type="ECO:0000313" key="2">
    <source>
        <dbReference type="Proteomes" id="UP000075420"/>
    </source>
</evidence>
<accession>A0A150PGY7</accession>
<protein>
    <submittedName>
        <fullName evidence="1">Uncharacterized protein</fullName>
    </submittedName>
</protein>
<gene>
    <name evidence="1" type="ORF">BE08_15530</name>
</gene>
<dbReference type="Proteomes" id="UP000075420">
    <property type="component" value="Unassembled WGS sequence"/>
</dbReference>
<proteinExistence type="predicted"/>
<name>A0A150PGY7_SORCE</name>
<organism evidence="1 2">
    <name type="scientific">Sorangium cellulosum</name>
    <name type="common">Polyangium cellulosum</name>
    <dbReference type="NCBI Taxonomy" id="56"/>
    <lineage>
        <taxon>Bacteria</taxon>
        <taxon>Pseudomonadati</taxon>
        <taxon>Myxococcota</taxon>
        <taxon>Polyangia</taxon>
        <taxon>Polyangiales</taxon>
        <taxon>Polyangiaceae</taxon>
        <taxon>Sorangium</taxon>
    </lineage>
</organism>
<dbReference type="EMBL" id="JELY01001676">
    <property type="protein sequence ID" value="KYF54947.1"/>
    <property type="molecule type" value="Genomic_DNA"/>
</dbReference>
<dbReference type="AlphaFoldDB" id="A0A150PGY7"/>
<sequence>MLCCALAMGCVGTEWERREQAESLEDCWDGVSEEDIQDNILITEEYARALEASLTISWLPVLFAIDFSFAVMESFSNAPGTTSWTFDAGVYRHEATTDAGVYRHEATTAAVELRAFAPSGEPLTHNIFELESYLVGATVTREGDVVSIAYDEPGPLVEHLGFGPTPDNPLVIGSGEVDSMQASLGRIEVEPTAVAFAVTPELDWDFRMRSGRTSLASLQLGELLTWEIIEVNARREALDQTLTTEAWEVHSSATKVGGYTTFTVTGGLFPYRGRIDFIEVPFVVRAERELECL</sequence>
<reference evidence="1 2" key="1">
    <citation type="submission" date="2014-02" db="EMBL/GenBank/DDBJ databases">
        <title>The small core and large imbalanced accessory genome model reveals a collaborative survival strategy of Sorangium cellulosum strains in nature.</title>
        <authorList>
            <person name="Han K."/>
            <person name="Peng R."/>
            <person name="Blom J."/>
            <person name="Li Y.-Z."/>
        </authorList>
    </citation>
    <scope>NUCLEOTIDE SEQUENCE [LARGE SCALE GENOMIC DNA]</scope>
    <source>
        <strain evidence="1 2">So0157-25</strain>
    </source>
</reference>
<comment type="caution">
    <text evidence="1">The sequence shown here is derived from an EMBL/GenBank/DDBJ whole genome shotgun (WGS) entry which is preliminary data.</text>
</comment>
<evidence type="ECO:0000313" key="1">
    <source>
        <dbReference type="EMBL" id="KYF54947.1"/>
    </source>
</evidence>